<dbReference type="AlphaFoldDB" id="A0A6G1HKQ3"/>
<keyword evidence="6" id="KW-0648">Protein biosynthesis</keyword>
<evidence type="ECO:0000256" key="10">
    <source>
        <dbReference type="ARBA" id="ARBA00044229"/>
    </source>
</evidence>
<feature type="domain" description="EIF2B subunit epsilon/gamma LbH" evidence="15">
    <location>
        <begin position="418"/>
        <end position="499"/>
    </location>
</feature>
<feature type="compositionally biased region" description="Acidic residues" evidence="13">
    <location>
        <begin position="307"/>
        <end position="318"/>
    </location>
</feature>
<comment type="subcellular location">
    <subcellularLocation>
        <location evidence="1">Cytoplasm</location>
        <location evidence="1">Cytosol</location>
    </subcellularLocation>
</comment>
<evidence type="ECO:0000256" key="5">
    <source>
        <dbReference type="ARBA" id="ARBA00022540"/>
    </source>
</evidence>
<comment type="similarity">
    <text evidence="2">Belongs to the eIF-2B gamma/epsilon subunits family.</text>
</comment>
<sequence>MPSPGFQALILCGPGVSFNTFTSNPRGFPKALVPIANRPMVWYPIEWCARMGITDITLITPPESKSAISSALSLDPHFTPLPNPSVLAPAALTQTTGTAEIFRLPEVQSLIQKDFLVLPCDLVCQLNGTSLLQEWMISQAGFGSEDDDDAGPAGELIGRRGGLAVLYPTRGADAVKGEQTDFTALIPLPPPVVPRPPASLRSEMAQLALLIPTDSLKESNEEKGHFAMRLALLRPAGRARLLTTHRDAGVYFLPRWAARYFMLNAFDSLAEDALGWWAKASWQTGLARKLNMDKAVRRPKRRSASNPEDDMEEEEVEPEPNVADYSTTQYAQPGGGRRTFATRVRGQGAVMVEEEMKVPKLLAYVHPDNPEGPVIRRVDNVALLLAISLRLAKLPSVAEAGSKAAAGPYAHAAKIAASATLGKQTRVETESSLVAENVTIGERTNIKESVIGVGCEIGSGVRMQGCLLMDGVVVGDNVTLAGCVVGRRAKVEGGARTDRAKTSLKECEVQEGFLVPWGTEEKNQKYMVFEGYSEDEGSVQGGEGRSIDQMLEDED</sequence>
<evidence type="ECO:0000256" key="9">
    <source>
        <dbReference type="ARBA" id="ARBA00044196"/>
    </source>
</evidence>
<keyword evidence="17" id="KW-1185">Reference proteome</keyword>
<gene>
    <name evidence="16" type="ORF">EJ06DRAFT_534156</name>
</gene>
<comment type="function">
    <text evidence="11">Acts as a component of the translation initiation factor 2B (eIF2B) complex, which catalyzes the exchange of GDP for GTP on the eukaryotic initiation factor 2 (eIF2) complex gamma subunit. Its guanine nucleotide exchange factor activity is repressed when bound to eIF2 complex phosphorylated on the alpha subunit, thereby limiting the amount of methionyl-initiator methionine tRNA available to the ribosome and consequently global translation is repressed.</text>
</comment>
<dbReference type="CDD" id="cd04652">
    <property type="entry name" value="LbH_eIF2B_gamma_C"/>
    <property type="match status" value="1"/>
</dbReference>
<name>A0A6G1HKQ3_9PEZI</name>
<dbReference type="Proteomes" id="UP000799640">
    <property type="component" value="Unassembled WGS sequence"/>
</dbReference>
<evidence type="ECO:0000256" key="6">
    <source>
        <dbReference type="ARBA" id="ARBA00022917"/>
    </source>
</evidence>
<dbReference type="PANTHER" id="PTHR45989:SF1">
    <property type="entry name" value="TRANSLATION INITIATION FACTOR EIF-2B SUBUNIT GAMMA"/>
    <property type="match status" value="1"/>
</dbReference>
<comment type="subunit">
    <text evidence="12">Component of the translation initiation factor 2B (eIF2B) complex which is a heterodecamer of two sets of five different subunits: alpha, beta, gamma, delta and epsilon. Subunits alpha, beta and delta comprise a regulatory subcomplex and subunits epsilon and gamma comprise a catalytic subcomplex. Within the complex, the hexameric regulatory complex resides at the center, with the two heterodimeric catalytic subcomplexes bound on opposite sides.</text>
</comment>
<dbReference type="Gene3D" id="3.90.550.10">
    <property type="entry name" value="Spore Coat Polysaccharide Biosynthesis Protein SpsA, Chain A"/>
    <property type="match status" value="1"/>
</dbReference>
<evidence type="ECO:0000256" key="13">
    <source>
        <dbReference type="SAM" id="MobiDB-lite"/>
    </source>
</evidence>
<accession>A0A6G1HKQ3</accession>
<evidence type="ECO:0000256" key="4">
    <source>
        <dbReference type="ARBA" id="ARBA00022490"/>
    </source>
</evidence>
<dbReference type="GO" id="GO:0005829">
    <property type="term" value="C:cytosol"/>
    <property type="evidence" value="ECO:0007669"/>
    <property type="project" value="UniProtKB-SubCell"/>
</dbReference>
<dbReference type="GO" id="GO:0005851">
    <property type="term" value="C:eukaryotic translation initiation factor 2B complex"/>
    <property type="evidence" value="ECO:0007669"/>
    <property type="project" value="TreeGrafter"/>
</dbReference>
<evidence type="ECO:0000256" key="7">
    <source>
        <dbReference type="ARBA" id="ARBA00030179"/>
    </source>
</evidence>
<dbReference type="SUPFAM" id="SSF51161">
    <property type="entry name" value="Trimeric LpxA-like enzymes"/>
    <property type="match status" value="1"/>
</dbReference>
<evidence type="ECO:0000256" key="2">
    <source>
        <dbReference type="ARBA" id="ARBA00007878"/>
    </source>
</evidence>
<dbReference type="SUPFAM" id="SSF53448">
    <property type="entry name" value="Nucleotide-diphospho-sugar transferases"/>
    <property type="match status" value="1"/>
</dbReference>
<keyword evidence="5" id="KW-0396">Initiation factor</keyword>
<evidence type="ECO:0000256" key="1">
    <source>
        <dbReference type="ARBA" id="ARBA00004514"/>
    </source>
</evidence>
<dbReference type="Gene3D" id="2.160.10.10">
    <property type="entry name" value="Hexapeptide repeat proteins"/>
    <property type="match status" value="1"/>
</dbReference>
<evidence type="ECO:0000259" key="14">
    <source>
        <dbReference type="Pfam" id="PF00483"/>
    </source>
</evidence>
<dbReference type="PANTHER" id="PTHR45989">
    <property type="entry name" value="TRANSLATION INITIATION FACTOR EIF-2B SUBUNIT GAMMA"/>
    <property type="match status" value="1"/>
</dbReference>
<dbReference type="Pfam" id="PF25084">
    <property type="entry name" value="LbH_EIF2B"/>
    <property type="match status" value="1"/>
</dbReference>
<dbReference type="InterPro" id="IPR056764">
    <property type="entry name" value="LbH_EIF2B3/5"/>
</dbReference>
<dbReference type="GO" id="GO:0003743">
    <property type="term" value="F:translation initiation factor activity"/>
    <property type="evidence" value="ECO:0007669"/>
    <property type="project" value="UniProtKB-KW"/>
</dbReference>
<dbReference type="OrthoDB" id="10250549at2759"/>
<evidence type="ECO:0000256" key="11">
    <source>
        <dbReference type="ARBA" id="ARBA00045373"/>
    </source>
</evidence>
<dbReference type="Pfam" id="PF00483">
    <property type="entry name" value="NTP_transferase"/>
    <property type="match status" value="1"/>
</dbReference>
<dbReference type="InterPro" id="IPR051960">
    <property type="entry name" value="eIF2B_gamma"/>
</dbReference>
<dbReference type="EMBL" id="ML996707">
    <property type="protein sequence ID" value="KAF2396436.1"/>
    <property type="molecule type" value="Genomic_DNA"/>
</dbReference>
<dbReference type="InterPro" id="IPR029044">
    <property type="entry name" value="Nucleotide-diphossugar_trans"/>
</dbReference>
<dbReference type="GO" id="GO:0002183">
    <property type="term" value="P:cytoplasmic translational initiation"/>
    <property type="evidence" value="ECO:0007669"/>
    <property type="project" value="TreeGrafter"/>
</dbReference>
<evidence type="ECO:0000313" key="17">
    <source>
        <dbReference type="Proteomes" id="UP000799640"/>
    </source>
</evidence>
<evidence type="ECO:0000313" key="16">
    <source>
        <dbReference type="EMBL" id="KAF2396436.1"/>
    </source>
</evidence>
<feature type="domain" description="Nucleotidyl transferase" evidence="14">
    <location>
        <begin position="28"/>
        <end position="134"/>
    </location>
</feature>
<evidence type="ECO:0000256" key="8">
    <source>
        <dbReference type="ARBA" id="ARBA00031190"/>
    </source>
</evidence>
<evidence type="ECO:0000259" key="15">
    <source>
        <dbReference type="Pfam" id="PF25084"/>
    </source>
</evidence>
<organism evidence="16 17">
    <name type="scientific">Trichodelitschia bisporula</name>
    <dbReference type="NCBI Taxonomy" id="703511"/>
    <lineage>
        <taxon>Eukaryota</taxon>
        <taxon>Fungi</taxon>
        <taxon>Dikarya</taxon>
        <taxon>Ascomycota</taxon>
        <taxon>Pezizomycotina</taxon>
        <taxon>Dothideomycetes</taxon>
        <taxon>Dothideomycetes incertae sedis</taxon>
        <taxon>Phaeotrichales</taxon>
        <taxon>Phaeotrichaceae</taxon>
        <taxon>Trichodelitschia</taxon>
    </lineage>
</organism>
<dbReference type="GO" id="GO:0005085">
    <property type="term" value="F:guanyl-nucleotide exchange factor activity"/>
    <property type="evidence" value="ECO:0007669"/>
    <property type="project" value="TreeGrafter"/>
</dbReference>
<reference evidence="16" key="1">
    <citation type="journal article" date="2020" name="Stud. Mycol.">
        <title>101 Dothideomycetes genomes: a test case for predicting lifestyles and emergence of pathogens.</title>
        <authorList>
            <person name="Haridas S."/>
            <person name="Albert R."/>
            <person name="Binder M."/>
            <person name="Bloem J."/>
            <person name="Labutti K."/>
            <person name="Salamov A."/>
            <person name="Andreopoulos B."/>
            <person name="Baker S."/>
            <person name="Barry K."/>
            <person name="Bills G."/>
            <person name="Bluhm B."/>
            <person name="Cannon C."/>
            <person name="Castanera R."/>
            <person name="Culley D."/>
            <person name="Daum C."/>
            <person name="Ezra D."/>
            <person name="Gonzalez J."/>
            <person name="Henrissat B."/>
            <person name="Kuo A."/>
            <person name="Liang C."/>
            <person name="Lipzen A."/>
            <person name="Lutzoni F."/>
            <person name="Magnuson J."/>
            <person name="Mondo S."/>
            <person name="Nolan M."/>
            <person name="Ohm R."/>
            <person name="Pangilinan J."/>
            <person name="Park H.-J."/>
            <person name="Ramirez L."/>
            <person name="Alfaro M."/>
            <person name="Sun H."/>
            <person name="Tritt A."/>
            <person name="Yoshinaga Y."/>
            <person name="Zwiers L.-H."/>
            <person name="Turgeon B."/>
            <person name="Goodwin S."/>
            <person name="Spatafora J."/>
            <person name="Crous P."/>
            <person name="Grigoriev I."/>
        </authorList>
    </citation>
    <scope>NUCLEOTIDE SEQUENCE</scope>
    <source>
        <strain evidence="16">CBS 262.69</strain>
    </source>
</reference>
<feature type="region of interest" description="Disordered" evidence="13">
    <location>
        <begin position="533"/>
        <end position="555"/>
    </location>
</feature>
<evidence type="ECO:0000256" key="12">
    <source>
        <dbReference type="ARBA" id="ARBA00046432"/>
    </source>
</evidence>
<protein>
    <recommendedName>
        <fullName evidence="3">Mannose-1-phosphate guanyltransferase</fullName>
    </recommendedName>
    <alternativeName>
        <fullName evidence="8">GDP-mannose pyrophosphorylase</fullName>
    </alternativeName>
    <alternativeName>
        <fullName evidence="7">GTP-mannose-1-phosphate guanylyltransferase</fullName>
    </alternativeName>
    <alternativeName>
        <fullName evidence="9">Translation initiation factor eIF2B subunit gamma</fullName>
    </alternativeName>
    <alternativeName>
        <fullName evidence="10">eIF2B GDP-GTP exchange factor subunit gamma</fullName>
    </alternativeName>
</protein>
<dbReference type="InterPro" id="IPR005835">
    <property type="entry name" value="NTP_transferase_dom"/>
</dbReference>
<evidence type="ECO:0000256" key="3">
    <source>
        <dbReference type="ARBA" id="ARBA00018601"/>
    </source>
</evidence>
<feature type="region of interest" description="Disordered" evidence="13">
    <location>
        <begin position="295"/>
        <end position="339"/>
    </location>
</feature>
<dbReference type="InterPro" id="IPR011004">
    <property type="entry name" value="Trimer_LpxA-like_sf"/>
</dbReference>
<keyword evidence="4" id="KW-0963">Cytoplasm</keyword>
<proteinExistence type="inferred from homology"/>